<accession>A0A917LPW3</accession>
<organism evidence="2 3">
    <name type="scientific">Kocuria dechangensis</name>
    <dbReference type="NCBI Taxonomy" id="1176249"/>
    <lineage>
        <taxon>Bacteria</taxon>
        <taxon>Bacillati</taxon>
        <taxon>Actinomycetota</taxon>
        <taxon>Actinomycetes</taxon>
        <taxon>Micrococcales</taxon>
        <taxon>Micrococcaceae</taxon>
        <taxon>Kocuria</taxon>
    </lineage>
</organism>
<dbReference type="RefSeq" id="WP_188535181.1">
    <property type="nucleotide sequence ID" value="NZ_BMEQ01000004.1"/>
</dbReference>
<protein>
    <submittedName>
        <fullName evidence="2">Uncharacterized protein</fullName>
    </submittedName>
</protein>
<feature type="region of interest" description="Disordered" evidence="1">
    <location>
        <begin position="1"/>
        <end position="20"/>
    </location>
</feature>
<gene>
    <name evidence="2" type="ORF">GCM10011374_11750</name>
</gene>
<keyword evidence="3" id="KW-1185">Reference proteome</keyword>
<evidence type="ECO:0000313" key="2">
    <source>
        <dbReference type="EMBL" id="GGG50788.1"/>
    </source>
</evidence>
<dbReference type="EMBL" id="BMEQ01000004">
    <property type="protein sequence ID" value="GGG50788.1"/>
    <property type="molecule type" value="Genomic_DNA"/>
</dbReference>
<name>A0A917LPW3_9MICC</name>
<reference evidence="2" key="2">
    <citation type="submission" date="2020-09" db="EMBL/GenBank/DDBJ databases">
        <authorList>
            <person name="Sun Q."/>
            <person name="Zhou Y."/>
        </authorList>
    </citation>
    <scope>NUCLEOTIDE SEQUENCE</scope>
    <source>
        <strain evidence="2">CGMCC 1.12187</strain>
    </source>
</reference>
<dbReference type="Proteomes" id="UP000638848">
    <property type="component" value="Unassembled WGS sequence"/>
</dbReference>
<comment type="caution">
    <text evidence="2">The sequence shown here is derived from an EMBL/GenBank/DDBJ whole genome shotgun (WGS) entry which is preliminary data.</text>
</comment>
<evidence type="ECO:0000256" key="1">
    <source>
        <dbReference type="SAM" id="MobiDB-lite"/>
    </source>
</evidence>
<proteinExistence type="predicted"/>
<sequence>MEQTITEAPDDPRVAQRLKTAKSKAELQELVRSLDRRNMRLQKIRDDLAVQLAQARLNKGTR</sequence>
<dbReference type="AlphaFoldDB" id="A0A917LPW3"/>
<evidence type="ECO:0000313" key="3">
    <source>
        <dbReference type="Proteomes" id="UP000638848"/>
    </source>
</evidence>
<reference evidence="2" key="1">
    <citation type="journal article" date="2014" name="Int. J. Syst. Evol. Microbiol.">
        <title>Complete genome sequence of Corynebacterium casei LMG S-19264T (=DSM 44701T), isolated from a smear-ripened cheese.</title>
        <authorList>
            <consortium name="US DOE Joint Genome Institute (JGI-PGF)"/>
            <person name="Walter F."/>
            <person name="Albersmeier A."/>
            <person name="Kalinowski J."/>
            <person name="Ruckert C."/>
        </authorList>
    </citation>
    <scope>NUCLEOTIDE SEQUENCE</scope>
    <source>
        <strain evidence="2">CGMCC 1.12187</strain>
    </source>
</reference>